<evidence type="ECO:0000256" key="10">
    <source>
        <dbReference type="ARBA" id="ARBA00068717"/>
    </source>
</evidence>
<dbReference type="Pfam" id="PF00106">
    <property type="entry name" value="adh_short"/>
    <property type="match status" value="1"/>
</dbReference>
<comment type="similarity">
    <text evidence="2 12">Belongs to the short-chain dehydrogenases/reductases (SDR) family.</text>
</comment>
<dbReference type="Proteomes" id="UP000813444">
    <property type="component" value="Unassembled WGS sequence"/>
</dbReference>
<evidence type="ECO:0000256" key="2">
    <source>
        <dbReference type="ARBA" id="ARBA00006484"/>
    </source>
</evidence>
<comment type="subcellular location">
    <subcellularLocation>
        <location evidence="1">Membrane</location>
        <topology evidence="1">Multi-pass membrane protein</topology>
    </subcellularLocation>
</comment>
<dbReference type="AlphaFoldDB" id="A0A8K0T339"/>
<keyword evidence="7" id="KW-0443">Lipid metabolism</keyword>
<sequence>MPMHNGFLPREGFCADVLIKVVRNTALNPALILPLVLLARFTKQGQDLSILHPTALGKIKTLLYLGLARVAANWLSDQTVNNWTNDKYDWSKEIVLVTGGASGIGAQIVKLLEEKGITVVVLDVQPLSYTASSKVHYYQCDIRSMDKIAAVAEEIRATVGHPTVVINNAGVARGKTVLDSQPGDIRFTFDVNTFAHYWMAKVFLPNMIANNHGMFVTVASVASWLTIPNMVDYGASKAAALSFHEGITAELTTRYNAPKVRTVIVHPGHTKTPLFAGYDQNTAFVMPTLEPESIAEGIVRQVLSGRSGRVVLPKIGSIFASLRGNADFYQTYVRAGGESYMAKFNGHQVIKDVDASYEGKESGGPSESTVLVSKD</sequence>
<dbReference type="InterPro" id="IPR036291">
    <property type="entry name" value="NAD(P)-bd_dom_sf"/>
</dbReference>
<reference evidence="14" key="1">
    <citation type="journal article" date="2021" name="Nat. Commun.">
        <title>Genetic determinants of endophytism in the Arabidopsis root mycobiome.</title>
        <authorList>
            <person name="Mesny F."/>
            <person name="Miyauchi S."/>
            <person name="Thiergart T."/>
            <person name="Pickel B."/>
            <person name="Atanasova L."/>
            <person name="Karlsson M."/>
            <person name="Huettel B."/>
            <person name="Barry K.W."/>
            <person name="Haridas S."/>
            <person name="Chen C."/>
            <person name="Bauer D."/>
            <person name="Andreopoulos W."/>
            <person name="Pangilinan J."/>
            <person name="LaButti K."/>
            <person name="Riley R."/>
            <person name="Lipzen A."/>
            <person name="Clum A."/>
            <person name="Drula E."/>
            <person name="Henrissat B."/>
            <person name="Kohler A."/>
            <person name="Grigoriev I.V."/>
            <person name="Martin F.M."/>
            <person name="Hacquard S."/>
        </authorList>
    </citation>
    <scope>NUCLEOTIDE SEQUENCE</scope>
    <source>
        <strain evidence="14">MPI-CAGE-CH-0235</strain>
    </source>
</reference>
<dbReference type="InterPro" id="IPR002347">
    <property type="entry name" value="SDR_fam"/>
</dbReference>
<accession>A0A8K0T339</accession>
<evidence type="ECO:0000256" key="11">
    <source>
        <dbReference type="ARBA" id="ARBA00082544"/>
    </source>
</evidence>
<comment type="function">
    <text evidence="9">Catalyzes the reduction of all-trans-retinal to all-trans-retinol in the presence of NADPH.</text>
</comment>
<dbReference type="PANTHER" id="PTHR24322:SF736">
    <property type="entry name" value="RETINOL DEHYDROGENASE 10"/>
    <property type="match status" value="1"/>
</dbReference>
<dbReference type="PANTHER" id="PTHR24322">
    <property type="entry name" value="PKSB"/>
    <property type="match status" value="1"/>
</dbReference>
<dbReference type="GO" id="GO:0052650">
    <property type="term" value="F:all-trans-retinol dehydrogenase (NADP+) activity"/>
    <property type="evidence" value="ECO:0007669"/>
    <property type="project" value="UniProtKB-ARBA"/>
</dbReference>
<evidence type="ECO:0000256" key="9">
    <source>
        <dbReference type="ARBA" id="ARBA00059620"/>
    </source>
</evidence>
<gene>
    <name evidence="14" type="ORF">B0I35DRAFT_32796</name>
</gene>
<keyword evidence="8" id="KW-0472">Membrane</keyword>
<dbReference type="SUPFAM" id="SSF51735">
    <property type="entry name" value="NAD(P)-binding Rossmann-fold domains"/>
    <property type="match status" value="1"/>
</dbReference>
<name>A0A8K0T339_9HYPO</name>
<evidence type="ECO:0000256" key="4">
    <source>
        <dbReference type="ARBA" id="ARBA00022857"/>
    </source>
</evidence>
<dbReference type="CDD" id="cd05339">
    <property type="entry name" value="17beta-HSDXI-like_SDR_c"/>
    <property type="match status" value="1"/>
</dbReference>
<keyword evidence="4" id="KW-0521">NADP</keyword>
<feature type="compositionally biased region" description="Polar residues" evidence="13">
    <location>
        <begin position="365"/>
        <end position="375"/>
    </location>
</feature>
<evidence type="ECO:0000256" key="3">
    <source>
        <dbReference type="ARBA" id="ARBA00022692"/>
    </source>
</evidence>
<evidence type="ECO:0000256" key="13">
    <source>
        <dbReference type="SAM" id="MobiDB-lite"/>
    </source>
</evidence>
<dbReference type="OrthoDB" id="10253736at2759"/>
<dbReference type="PRINTS" id="PR00081">
    <property type="entry name" value="GDHRDH"/>
</dbReference>
<evidence type="ECO:0000313" key="14">
    <source>
        <dbReference type="EMBL" id="KAH7328998.1"/>
    </source>
</evidence>
<proteinExistence type="inferred from homology"/>
<protein>
    <recommendedName>
        <fullName evidence="10">Short-chain dehydrogenase/reductase 3</fullName>
    </recommendedName>
    <alternativeName>
        <fullName evidence="11">Retinal short-chain dehydrogenase/reductase 1</fullName>
    </alternativeName>
</protein>
<keyword evidence="5" id="KW-1133">Transmembrane helix</keyword>
<dbReference type="Gene3D" id="3.40.50.720">
    <property type="entry name" value="NAD(P)-binding Rossmann-like Domain"/>
    <property type="match status" value="1"/>
</dbReference>
<comment type="caution">
    <text evidence="14">The sequence shown here is derived from an EMBL/GenBank/DDBJ whole genome shotgun (WGS) entry which is preliminary data.</text>
</comment>
<dbReference type="GO" id="GO:0016020">
    <property type="term" value="C:membrane"/>
    <property type="evidence" value="ECO:0007669"/>
    <property type="project" value="UniProtKB-SubCell"/>
</dbReference>
<evidence type="ECO:0000256" key="7">
    <source>
        <dbReference type="ARBA" id="ARBA00023098"/>
    </source>
</evidence>
<dbReference type="FunFam" id="3.40.50.720:FF:000131">
    <property type="entry name" value="Short-chain dehydrogenase/reductase 3"/>
    <property type="match status" value="1"/>
</dbReference>
<evidence type="ECO:0000256" key="6">
    <source>
        <dbReference type="ARBA" id="ARBA00023002"/>
    </source>
</evidence>
<keyword evidence="3" id="KW-0812">Transmembrane</keyword>
<keyword evidence="15" id="KW-1185">Reference proteome</keyword>
<feature type="region of interest" description="Disordered" evidence="13">
    <location>
        <begin position="356"/>
        <end position="375"/>
    </location>
</feature>
<keyword evidence="6" id="KW-0560">Oxidoreductase</keyword>
<organism evidence="14 15">
    <name type="scientific">Stachybotrys elegans</name>
    <dbReference type="NCBI Taxonomy" id="80388"/>
    <lineage>
        <taxon>Eukaryota</taxon>
        <taxon>Fungi</taxon>
        <taxon>Dikarya</taxon>
        <taxon>Ascomycota</taxon>
        <taxon>Pezizomycotina</taxon>
        <taxon>Sordariomycetes</taxon>
        <taxon>Hypocreomycetidae</taxon>
        <taxon>Hypocreales</taxon>
        <taxon>Stachybotryaceae</taxon>
        <taxon>Stachybotrys</taxon>
    </lineage>
</organism>
<evidence type="ECO:0000256" key="12">
    <source>
        <dbReference type="RuleBase" id="RU000363"/>
    </source>
</evidence>
<dbReference type="PRINTS" id="PR00080">
    <property type="entry name" value="SDRFAMILY"/>
</dbReference>
<evidence type="ECO:0000256" key="5">
    <source>
        <dbReference type="ARBA" id="ARBA00022989"/>
    </source>
</evidence>
<evidence type="ECO:0000256" key="1">
    <source>
        <dbReference type="ARBA" id="ARBA00004141"/>
    </source>
</evidence>
<dbReference type="EMBL" id="JAGPNK010000001">
    <property type="protein sequence ID" value="KAH7328998.1"/>
    <property type="molecule type" value="Genomic_DNA"/>
</dbReference>
<evidence type="ECO:0000256" key="8">
    <source>
        <dbReference type="ARBA" id="ARBA00023136"/>
    </source>
</evidence>
<evidence type="ECO:0000313" key="15">
    <source>
        <dbReference type="Proteomes" id="UP000813444"/>
    </source>
</evidence>